<dbReference type="Pfam" id="PF01808">
    <property type="entry name" value="AICARFT_IMPCHas"/>
    <property type="match status" value="1"/>
</dbReference>
<evidence type="ECO:0000256" key="7">
    <source>
        <dbReference type="ARBA" id="ARBA00023268"/>
    </source>
</evidence>
<evidence type="ECO:0000256" key="4">
    <source>
        <dbReference type="ARBA" id="ARBA00022679"/>
    </source>
</evidence>
<feature type="domain" description="MGS-like" evidence="11">
    <location>
        <begin position="1"/>
        <end position="142"/>
    </location>
</feature>
<dbReference type="AlphaFoldDB" id="B9KZE8"/>
<dbReference type="SMART" id="SM00798">
    <property type="entry name" value="AICARFT_IMPCHas"/>
    <property type="match status" value="1"/>
</dbReference>
<reference evidence="12 13" key="1">
    <citation type="journal article" date="2009" name="PLoS ONE">
        <title>Complete genome sequence of the aerobic CO-oxidizing thermophile Thermomicrobium roseum.</title>
        <authorList>
            <person name="Wu D."/>
            <person name="Raymond J."/>
            <person name="Wu M."/>
            <person name="Chatterji S."/>
            <person name="Ren Q."/>
            <person name="Graham J.E."/>
            <person name="Bryant D.A."/>
            <person name="Robb F."/>
            <person name="Colman A."/>
            <person name="Tallon L.J."/>
            <person name="Badger J.H."/>
            <person name="Madupu R."/>
            <person name="Ward N.L."/>
            <person name="Eisen J.A."/>
        </authorList>
    </citation>
    <scope>NUCLEOTIDE SEQUENCE [LARGE SCALE GENOMIC DNA]</scope>
    <source>
        <strain evidence="13">ATCC 27502 / DSM 5159 / P-2</strain>
    </source>
</reference>
<evidence type="ECO:0000259" key="11">
    <source>
        <dbReference type="PROSITE" id="PS51855"/>
    </source>
</evidence>
<dbReference type="OrthoDB" id="9802065at2"/>
<evidence type="ECO:0000256" key="6">
    <source>
        <dbReference type="ARBA" id="ARBA00022801"/>
    </source>
</evidence>
<dbReference type="PANTHER" id="PTHR11692:SF0">
    <property type="entry name" value="BIFUNCTIONAL PURINE BIOSYNTHESIS PROTEIN ATIC"/>
    <property type="match status" value="1"/>
</dbReference>
<dbReference type="PIRSF" id="PIRSF000414">
    <property type="entry name" value="AICARFT_IMPCHas"/>
    <property type="match status" value="1"/>
</dbReference>
<dbReference type="InterPro" id="IPR036914">
    <property type="entry name" value="MGS-like_dom_sf"/>
</dbReference>
<dbReference type="PANTHER" id="PTHR11692">
    <property type="entry name" value="BIFUNCTIONAL PURINE BIOSYNTHESIS PROTEIN PURH"/>
    <property type="match status" value="1"/>
</dbReference>
<dbReference type="HOGENOM" id="CLU_016316_5_2_0"/>
<evidence type="ECO:0000313" key="12">
    <source>
        <dbReference type="EMBL" id="ACM05699.1"/>
    </source>
</evidence>
<evidence type="ECO:0000256" key="5">
    <source>
        <dbReference type="ARBA" id="ARBA00022755"/>
    </source>
</evidence>
<name>B9KZE8_THERP</name>
<comment type="catalytic activity">
    <reaction evidence="8 10">
        <text>(6R)-10-formyltetrahydrofolate + 5-amino-1-(5-phospho-beta-D-ribosyl)imidazole-4-carboxamide = 5-formamido-1-(5-phospho-D-ribosyl)imidazole-4-carboxamide + (6S)-5,6,7,8-tetrahydrofolate</text>
        <dbReference type="Rhea" id="RHEA:22192"/>
        <dbReference type="ChEBI" id="CHEBI:57453"/>
        <dbReference type="ChEBI" id="CHEBI:58467"/>
        <dbReference type="ChEBI" id="CHEBI:58475"/>
        <dbReference type="ChEBI" id="CHEBI:195366"/>
        <dbReference type="EC" id="2.1.2.3"/>
    </reaction>
</comment>
<dbReference type="NCBIfam" id="NF002049">
    <property type="entry name" value="PRK00881.1"/>
    <property type="match status" value="1"/>
</dbReference>
<keyword evidence="4 10" id="KW-0808">Transferase</keyword>
<comment type="domain">
    <text evidence="10">The IMP cyclohydrolase activity resides in the N-terminal region.</text>
</comment>
<dbReference type="NCBIfam" id="TIGR00355">
    <property type="entry name" value="purH"/>
    <property type="match status" value="1"/>
</dbReference>
<organism evidence="12 13">
    <name type="scientific">Thermomicrobium roseum (strain ATCC 27502 / DSM 5159 / P-2)</name>
    <dbReference type="NCBI Taxonomy" id="309801"/>
    <lineage>
        <taxon>Bacteria</taxon>
        <taxon>Pseudomonadati</taxon>
        <taxon>Thermomicrobiota</taxon>
        <taxon>Thermomicrobia</taxon>
        <taxon>Thermomicrobiales</taxon>
        <taxon>Thermomicrobiaceae</taxon>
        <taxon>Thermomicrobium</taxon>
    </lineage>
</organism>
<comment type="similarity">
    <text evidence="3 10">Belongs to the PurH family.</text>
</comment>
<accession>B9KZE8</accession>
<proteinExistence type="inferred from homology"/>
<keyword evidence="13" id="KW-1185">Reference proteome</keyword>
<evidence type="ECO:0000256" key="9">
    <source>
        <dbReference type="ARBA" id="ARBA00050687"/>
    </source>
</evidence>
<dbReference type="InterPro" id="IPR016193">
    <property type="entry name" value="Cytidine_deaminase-like"/>
</dbReference>
<evidence type="ECO:0000256" key="10">
    <source>
        <dbReference type="HAMAP-Rule" id="MF_00139"/>
    </source>
</evidence>
<dbReference type="GO" id="GO:0004643">
    <property type="term" value="F:phosphoribosylaminoimidazolecarboxamide formyltransferase activity"/>
    <property type="evidence" value="ECO:0007669"/>
    <property type="project" value="UniProtKB-UniRule"/>
</dbReference>
<evidence type="ECO:0000256" key="3">
    <source>
        <dbReference type="ARBA" id="ARBA00007667"/>
    </source>
</evidence>
<evidence type="ECO:0000313" key="13">
    <source>
        <dbReference type="Proteomes" id="UP000000447"/>
    </source>
</evidence>
<sequence length="504" mass="55030">MRALLSVADKTGITVFAQRLVDLGWEIFATGGTARELREHGLPVREISELTGFPELLEGRVKTLHPAVHAAILARHDRSTDLAQLAERGIAPIQLVAVNLYPFDRHVTPETPEDVALELIDVGGPTLLRAAAKNFPWVLPICDPCDYEPIADRLAQFGITGIDHETRRALAAKAFAHLATYDAQIASYLRTEEFPDLLPIPLRKLQTLRYGENPHQRAAVYQILGITPQVSRWQVVGDAALSYNNVLDAVAAWQLVQRFSQPAAVIVKHAAPCGVAVAATPHEAFQRAFEADPVSSFGGIVALNRTLDAETALAVAQHFFDLLIVPDKQPGVETLLVRRKSLRLVIAPPWTDPGVVFRSVGDAVLIQSADRPLRLPETWQVVTSRQPTETEWHDLAFAWTVVPFVLSNGVVIARHAQTVGIGGGQPNRVDAVRLALWRAGERARQAVLASDAFFPFPDSVELAAAAGITAIVQPGGSKRDREVVEAAERAGIAMVFTGERHFRH</sequence>
<comment type="pathway">
    <text evidence="2 10">Purine metabolism; IMP biosynthesis via de novo pathway; 5-formamido-1-(5-phospho-D-ribosyl)imidazole-4-carboxamide from 5-amino-1-(5-phospho-D-ribosyl)imidazole-4-carboxamide (10-formyl THF route): step 1/1.</text>
</comment>
<keyword evidence="5 10" id="KW-0658">Purine biosynthesis</keyword>
<dbReference type="CDD" id="cd01421">
    <property type="entry name" value="IMPCH"/>
    <property type="match status" value="1"/>
</dbReference>
<gene>
    <name evidence="10 12" type="primary">purH</name>
    <name evidence="12" type="ordered locus">trd_0867</name>
</gene>
<keyword evidence="7 10" id="KW-0511">Multifunctional enzyme</keyword>
<dbReference type="STRING" id="309801.trd_0867"/>
<dbReference type="Gene3D" id="3.40.50.1380">
    <property type="entry name" value="Methylglyoxal synthase-like domain"/>
    <property type="match status" value="1"/>
</dbReference>
<dbReference type="InterPro" id="IPR002695">
    <property type="entry name" value="PurH-like"/>
</dbReference>
<evidence type="ECO:0000256" key="1">
    <source>
        <dbReference type="ARBA" id="ARBA00004844"/>
    </source>
</evidence>
<dbReference type="InterPro" id="IPR011607">
    <property type="entry name" value="MGS-like_dom"/>
</dbReference>
<dbReference type="GO" id="GO:0005829">
    <property type="term" value="C:cytosol"/>
    <property type="evidence" value="ECO:0007669"/>
    <property type="project" value="TreeGrafter"/>
</dbReference>
<protein>
    <recommendedName>
        <fullName evidence="10">Bifunctional purine biosynthesis protein PurH</fullName>
    </recommendedName>
    <domain>
        <recommendedName>
            <fullName evidence="10">Phosphoribosylaminoimidazolecarboxamide formyltransferase</fullName>
            <ecNumber evidence="10">2.1.2.3</ecNumber>
        </recommendedName>
        <alternativeName>
            <fullName evidence="10">AICAR transformylase</fullName>
        </alternativeName>
    </domain>
    <domain>
        <recommendedName>
            <fullName evidence="10">IMP cyclohydrolase</fullName>
            <ecNumber evidence="10">3.5.4.10</ecNumber>
        </recommendedName>
        <alternativeName>
            <fullName evidence="10">ATIC</fullName>
        </alternativeName>
        <alternativeName>
            <fullName evidence="10">IMP synthase</fullName>
        </alternativeName>
        <alternativeName>
            <fullName evidence="10">Inosinicase</fullName>
        </alternativeName>
    </domain>
</protein>
<dbReference type="PROSITE" id="PS51855">
    <property type="entry name" value="MGS"/>
    <property type="match status" value="1"/>
</dbReference>
<dbReference type="GO" id="GO:0003937">
    <property type="term" value="F:IMP cyclohydrolase activity"/>
    <property type="evidence" value="ECO:0007669"/>
    <property type="project" value="UniProtKB-UniRule"/>
</dbReference>
<dbReference type="HAMAP" id="MF_00139">
    <property type="entry name" value="PurH"/>
    <property type="match status" value="1"/>
</dbReference>
<dbReference type="SUPFAM" id="SSF52335">
    <property type="entry name" value="Methylglyoxal synthase-like"/>
    <property type="match status" value="1"/>
</dbReference>
<dbReference type="KEGG" id="tro:trd_0867"/>
<dbReference type="SMART" id="SM00851">
    <property type="entry name" value="MGS"/>
    <property type="match status" value="1"/>
</dbReference>
<dbReference type="UniPathway" id="UPA00074">
    <property type="reaction ID" value="UER00133"/>
</dbReference>
<dbReference type="eggNOG" id="COG0138">
    <property type="taxonomic scope" value="Bacteria"/>
</dbReference>
<dbReference type="Proteomes" id="UP000000447">
    <property type="component" value="Chromosome"/>
</dbReference>
<dbReference type="GO" id="GO:0006189">
    <property type="term" value="P:'de novo' IMP biosynthetic process"/>
    <property type="evidence" value="ECO:0007669"/>
    <property type="project" value="UniProtKB-UniRule"/>
</dbReference>
<evidence type="ECO:0000256" key="8">
    <source>
        <dbReference type="ARBA" id="ARBA00050488"/>
    </source>
</evidence>
<dbReference type="Gene3D" id="3.40.140.20">
    <property type="match status" value="2"/>
</dbReference>
<dbReference type="Pfam" id="PF02142">
    <property type="entry name" value="MGS"/>
    <property type="match status" value="1"/>
</dbReference>
<dbReference type="EC" id="3.5.4.10" evidence="10"/>
<comment type="pathway">
    <text evidence="1 10">Purine metabolism; IMP biosynthesis via de novo pathway; IMP from 5-formamido-1-(5-phospho-D-ribosyl)imidazole-4-carboxamide: step 1/1.</text>
</comment>
<dbReference type="FunFam" id="3.40.140.20:FF:000001">
    <property type="entry name" value="Bifunctional purine biosynthesis protein PurH"/>
    <property type="match status" value="1"/>
</dbReference>
<dbReference type="InterPro" id="IPR024051">
    <property type="entry name" value="AICAR_Tfase_dup_dom_sf"/>
</dbReference>
<comment type="catalytic activity">
    <reaction evidence="9 10">
        <text>IMP + H2O = 5-formamido-1-(5-phospho-D-ribosyl)imidazole-4-carboxamide</text>
        <dbReference type="Rhea" id="RHEA:18445"/>
        <dbReference type="ChEBI" id="CHEBI:15377"/>
        <dbReference type="ChEBI" id="CHEBI:58053"/>
        <dbReference type="ChEBI" id="CHEBI:58467"/>
        <dbReference type="EC" id="3.5.4.10"/>
    </reaction>
</comment>
<dbReference type="EMBL" id="CP001275">
    <property type="protein sequence ID" value="ACM05699.1"/>
    <property type="molecule type" value="Genomic_DNA"/>
</dbReference>
<evidence type="ECO:0000256" key="2">
    <source>
        <dbReference type="ARBA" id="ARBA00004954"/>
    </source>
</evidence>
<dbReference type="EC" id="2.1.2.3" evidence="10"/>
<keyword evidence="6 10" id="KW-0378">Hydrolase</keyword>
<dbReference type="SUPFAM" id="SSF53927">
    <property type="entry name" value="Cytidine deaminase-like"/>
    <property type="match status" value="1"/>
</dbReference>
<dbReference type="RefSeq" id="WP_012642247.1">
    <property type="nucleotide sequence ID" value="NC_011959.1"/>
</dbReference>
<dbReference type="FunFam" id="3.40.50.1380:FF:000001">
    <property type="entry name" value="Bifunctional purine biosynthesis protein PurH"/>
    <property type="match status" value="1"/>
</dbReference>